<feature type="domain" description="Neurotransmitter-gated ion-channel transmembrane" evidence="32">
    <location>
        <begin position="134"/>
        <end position="217"/>
    </location>
</feature>
<dbReference type="PANTHER" id="PTHR18945">
    <property type="entry name" value="NEUROTRANSMITTER GATED ION CHANNEL"/>
    <property type="match status" value="1"/>
</dbReference>
<evidence type="ECO:0000256" key="24">
    <source>
        <dbReference type="ARBA" id="ARBA00034430"/>
    </source>
</evidence>
<dbReference type="Proteomes" id="UP001046870">
    <property type="component" value="Chromosome 1"/>
</dbReference>
<dbReference type="GO" id="GO:0004888">
    <property type="term" value="F:transmembrane signaling receptor activity"/>
    <property type="evidence" value="ECO:0007669"/>
    <property type="project" value="InterPro"/>
</dbReference>
<keyword evidence="14" id="KW-0770">Synapse</keyword>
<evidence type="ECO:0000256" key="5">
    <source>
        <dbReference type="ARBA" id="ARBA00022475"/>
    </source>
</evidence>
<keyword evidence="17 30" id="KW-0472">Membrane</keyword>
<comment type="function">
    <text evidence="27">Forms serotonin (5-hydroxytryptamine/5-HT3)-activated cation-selective channel complexes, which when activated cause fast, depolarizing responses in neurons.</text>
</comment>
<dbReference type="PROSITE" id="PS51450">
    <property type="entry name" value="LRR"/>
    <property type="match status" value="1"/>
</dbReference>
<dbReference type="Pfam" id="PF00560">
    <property type="entry name" value="LRR_1"/>
    <property type="match status" value="1"/>
</dbReference>
<evidence type="ECO:0000256" key="12">
    <source>
        <dbReference type="ARBA" id="ARBA00022968"/>
    </source>
</evidence>
<dbReference type="GO" id="GO:0045211">
    <property type="term" value="C:postsynaptic membrane"/>
    <property type="evidence" value="ECO:0007669"/>
    <property type="project" value="UniProtKB-SubCell"/>
</dbReference>
<accession>A0A9D3QJ12</accession>
<dbReference type="InterPro" id="IPR018000">
    <property type="entry name" value="Neurotransmitter_ion_chnl_CS"/>
</dbReference>
<evidence type="ECO:0000256" key="1">
    <source>
        <dbReference type="ARBA" id="ARBA00004259"/>
    </source>
</evidence>
<dbReference type="SMART" id="SM00369">
    <property type="entry name" value="LRR_TYP"/>
    <property type="match status" value="4"/>
</dbReference>
<dbReference type="InterPro" id="IPR049944">
    <property type="entry name" value="LGIC_TM_5-HT3"/>
</dbReference>
<keyword evidence="19" id="KW-0539">Nucleus</keyword>
<comment type="subcellular location">
    <subcellularLocation>
        <location evidence="3">Endoplasmic reticulum membrane</location>
        <topology evidence="3">Single-pass type II membrane protein</topology>
    </subcellularLocation>
    <subcellularLocation>
        <location evidence="2">Microsome membrane</location>
        <topology evidence="2">Single-pass type II membrane protein</topology>
    </subcellularLocation>
    <subcellularLocation>
        <location evidence="1">Nucleus envelope</location>
    </subcellularLocation>
    <subcellularLocation>
        <location evidence="23">Postsynaptic cell membrane</location>
        <topology evidence="23">Multi-pass membrane protein</topology>
    </subcellularLocation>
</comment>
<feature type="transmembrane region" description="Helical" evidence="30">
    <location>
        <begin position="191"/>
        <end position="214"/>
    </location>
</feature>
<evidence type="ECO:0000256" key="30">
    <source>
        <dbReference type="SAM" id="Phobius"/>
    </source>
</evidence>
<gene>
    <name evidence="33" type="ORF">MATL_G00007110</name>
</gene>
<evidence type="ECO:0000256" key="7">
    <source>
        <dbReference type="ARBA" id="ARBA00022692"/>
    </source>
</evidence>
<dbReference type="InterPro" id="IPR001611">
    <property type="entry name" value="Leu-rich_rpt"/>
</dbReference>
<evidence type="ECO:0000259" key="31">
    <source>
        <dbReference type="Pfam" id="PF02931"/>
    </source>
</evidence>
<feature type="transmembrane region" description="Helical" evidence="30">
    <location>
        <begin position="127"/>
        <end position="150"/>
    </location>
</feature>
<keyword evidence="21" id="KW-1071">Ligand-gated ion channel</keyword>
<reference evidence="33" key="1">
    <citation type="submission" date="2021-01" db="EMBL/GenBank/DDBJ databases">
        <authorList>
            <person name="Zahm M."/>
            <person name="Roques C."/>
            <person name="Cabau C."/>
            <person name="Klopp C."/>
            <person name="Donnadieu C."/>
            <person name="Jouanno E."/>
            <person name="Lampietro C."/>
            <person name="Louis A."/>
            <person name="Herpin A."/>
            <person name="Echchiki A."/>
            <person name="Berthelot C."/>
            <person name="Parey E."/>
            <person name="Roest-Crollius H."/>
            <person name="Braasch I."/>
            <person name="Postlethwait J."/>
            <person name="Bobe J."/>
            <person name="Montfort J."/>
            <person name="Bouchez O."/>
            <person name="Begum T."/>
            <person name="Mejri S."/>
            <person name="Adams A."/>
            <person name="Chen W.-J."/>
            <person name="Guiguen Y."/>
        </authorList>
    </citation>
    <scope>NUCLEOTIDE SEQUENCE</scope>
    <source>
        <strain evidence="33">YG-15Mar2019-1</strain>
        <tissue evidence="33">Brain</tissue>
    </source>
</reference>
<evidence type="ECO:0000256" key="6">
    <source>
        <dbReference type="ARBA" id="ARBA00022614"/>
    </source>
</evidence>
<keyword evidence="11" id="KW-0492">Microsome</keyword>
<dbReference type="InterPro" id="IPR006029">
    <property type="entry name" value="Neurotrans-gated_channel_TM"/>
</dbReference>
<evidence type="ECO:0000256" key="20">
    <source>
        <dbReference type="ARBA" id="ARBA00023257"/>
    </source>
</evidence>
<evidence type="ECO:0000256" key="29">
    <source>
        <dbReference type="SAM" id="MobiDB-lite"/>
    </source>
</evidence>
<keyword evidence="6" id="KW-0433">Leucine-rich repeat</keyword>
<evidence type="ECO:0000256" key="26">
    <source>
        <dbReference type="ARBA" id="ARBA00036634"/>
    </source>
</evidence>
<dbReference type="GO" id="GO:0005789">
    <property type="term" value="C:endoplasmic reticulum membrane"/>
    <property type="evidence" value="ECO:0007669"/>
    <property type="project" value="UniProtKB-SubCell"/>
</dbReference>
<dbReference type="Gene3D" id="2.70.170.10">
    <property type="entry name" value="Neurotransmitter-gated ion-channel ligand-binding domain"/>
    <property type="match status" value="1"/>
</dbReference>
<evidence type="ECO:0000256" key="27">
    <source>
        <dbReference type="ARBA" id="ARBA00037540"/>
    </source>
</evidence>
<keyword evidence="7 30" id="KW-0812">Transmembrane</keyword>
<dbReference type="InterPro" id="IPR036734">
    <property type="entry name" value="Neur_chan_lig-bd_sf"/>
</dbReference>
<evidence type="ECO:0000313" key="34">
    <source>
        <dbReference type="Proteomes" id="UP001046870"/>
    </source>
</evidence>
<evidence type="ECO:0000256" key="13">
    <source>
        <dbReference type="ARBA" id="ARBA00022989"/>
    </source>
</evidence>
<dbReference type="GO" id="GO:0005230">
    <property type="term" value="F:extracellular ligand-gated monoatomic ion channel activity"/>
    <property type="evidence" value="ECO:0007669"/>
    <property type="project" value="InterPro"/>
</dbReference>
<keyword evidence="15" id="KW-0175">Coiled coil</keyword>
<keyword evidence="22" id="KW-0407">Ion channel</keyword>
<name>A0A9D3QJ12_MEGAT</name>
<keyword evidence="9" id="KW-0677">Repeat</keyword>
<keyword evidence="12" id="KW-0735">Signal-anchor</keyword>
<dbReference type="FunFam" id="3.80.10.10:FF:000141">
    <property type="entry name" value="Leucine-rich repeat-containing protein 59"/>
    <property type="match status" value="1"/>
</dbReference>
<evidence type="ECO:0000256" key="4">
    <source>
        <dbReference type="ARBA" id="ARBA00022448"/>
    </source>
</evidence>
<dbReference type="Gene3D" id="1.20.58.390">
    <property type="entry name" value="Neurotransmitter-gated ion-channel transmembrane domain"/>
    <property type="match status" value="1"/>
</dbReference>
<evidence type="ECO:0000256" key="19">
    <source>
        <dbReference type="ARBA" id="ARBA00023242"/>
    </source>
</evidence>
<evidence type="ECO:0000256" key="8">
    <source>
        <dbReference type="ARBA" id="ARBA00022729"/>
    </source>
</evidence>
<evidence type="ECO:0000256" key="14">
    <source>
        <dbReference type="ARBA" id="ARBA00023018"/>
    </source>
</evidence>
<feature type="region of interest" description="Disordered" evidence="29">
    <location>
        <begin position="573"/>
        <end position="599"/>
    </location>
</feature>
<keyword evidence="5" id="KW-1003">Cell membrane</keyword>
<feature type="region of interest" description="Disordered" evidence="29">
    <location>
        <begin position="437"/>
        <end position="503"/>
    </location>
</feature>
<keyword evidence="13 30" id="KW-1133">Transmembrane helix</keyword>
<dbReference type="Pfam" id="PF02932">
    <property type="entry name" value="Neur_chan_memb"/>
    <property type="match status" value="1"/>
</dbReference>
<evidence type="ECO:0000256" key="2">
    <source>
        <dbReference type="ARBA" id="ARBA00004464"/>
    </source>
</evidence>
<comment type="catalytic activity">
    <reaction evidence="24">
        <text>K(+)(in) = K(+)(out)</text>
        <dbReference type="Rhea" id="RHEA:29463"/>
        <dbReference type="ChEBI" id="CHEBI:29103"/>
    </reaction>
</comment>
<dbReference type="InterPro" id="IPR036719">
    <property type="entry name" value="Neuro-gated_channel_TM_sf"/>
</dbReference>
<dbReference type="CDD" id="cd19063">
    <property type="entry name" value="LGIC_TM_5-HT3"/>
    <property type="match status" value="1"/>
</dbReference>
<evidence type="ECO:0000256" key="11">
    <source>
        <dbReference type="ARBA" id="ARBA00022848"/>
    </source>
</evidence>
<feature type="compositionally biased region" description="Pro residues" evidence="29">
    <location>
        <begin position="583"/>
        <end position="599"/>
    </location>
</feature>
<protein>
    <recommendedName>
        <fullName evidence="28">Leucine-rich repeat-containing protein 59</fullName>
    </recommendedName>
</protein>
<evidence type="ECO:0000259" key="32">
    <source>
        <dbReference type="Pfam" id="PF02932"/>
    </source>
</evidence>
<evidence type="ECO:0000256" key="28">
    <source>
        <dbReference type="ARBA" id="ARBA00071424"/>
    </source>
</evidence>
<dbReference type="Pfam" id="PF13855">
    <property type="entry name" value="LRR_8"/>
    <property type="match status" value="1"/>
</dbReference>
<keyword evidence="20" id="KW-0628">Postsynaptic cell membrane</keyword>
<dbReference type="OrthoDB" id="1394818at2759"/>
<evidence type="ECO:0000313" key="33">
    <source>
        <dbReference type="EMBL" id="KAG7491759.1"/>
    </source>
</evidence>
<feature type="compositionally biased region" description="Basic and acidic residues" evidence="29">
    <location>
        <begin position="437"/>
        <end position="494"/>
    </location>
</feature>
<dbReference type="GO" id="GO:0005635">
    <property type="term" value="C:nuclear envelope"/>
    <property type="evidence" value="ECO:0007669"/>
    <property type="project" value="UniProtKB-SubCell"/>
</dbReference>
<evidence type="ECO:0000256" key="22">
    <source>
        <dbReference type="ARBA" id="ARBA00023303"/>
    </source>
</evidence>
<dbReference type="SUPFAM" id="SSF63712">
    <property type="entry name" value="Nicotinic receptor ligand binding domain-like"/>
    <property type="match status" value="1"/>
</dbReference>
<comment type="catalytic activity">
    <reaction evidence="25">
        <text>Na(+)(in) = Na(+)(out)</text>
        <dbReference type="Rhea" id="RHEA:34963"/>
        <dbReference type="ChEBI" id="CHEBI:29101"/>
    </reaction>
</comment>
<proteinExistence type="predicted"/>
<evidence type="ECO:0000256" key="21">
    <source>
        <dbReference type="ARBA" id="ARBA00023286"/>
    </source>
</evidence>
<dbReference type="EMBL" id="JAFDVH010000001">
    <property type="protein sequence ID" value="KAG7491759.1"/>
    <property type="molecule type" value="Genomic_DNA"/>
</dbReference>
<comment type="caution">
    <text evidence="33">The sequence shown here is derived from an EMBL/GenBank/DDBJ whole genome shotgun (WGS) entry which is preliminary data.</text>
</comment>
<keyword evidence="4" id="KW-0813">Transport</keyword>
<feature type="transmembrane region" description="Helical" evidence="30">
    <location>
        <begin position="162"/>
        <end position="179"/>
    </location>
</feature>
<evidence type="ECO:0000256" key="16">
    <source>
        <dbReference type="ARBA" id="ARBA00023065"/>
    </source>
</evidence>
<evidence type="ECO:0000256" key="18">
    <source>
        <dbReference type="ARBA" id="ARBA00023170"/>
    </source>
</evidence>
<dbReference type="Gene3D" id="3.80.10.10">
    <property type="entry name" value="Ribonuclease Inhibitor"/>
    <property type="match status" value="1"/>
</dbReference>
<dbReference type="InterPro" id="IPR003591">
    <property type="entry name" value="Leu-rich_rpt_typical-subtyp"/>
</dbReference>
<dbReference type="PROSITE" id="PS00236">
    <property type="entry name" value="NEUROTR_ION_CHANNEL"/>
    <property type="match status" value="1"/>
</dbReference>
<keyword evidence="8" id="KW-0732">Signal</keyword>
<evidence type="ECO:0000256" key="15">
    <source>
        <dbReference type="ARBA" id="ARBA00023054"/>
    </source>
</evidence>
<evidence type="ECO:0000256" key="3">
    <source>
        <dbReference type="ARBA" id="ARBA00004648"/>
    </source>
</evidence>
<evidence type="ECO:0000256" key="23">
    <source>
        <dbReference type="ARBA" id="ARBA00034104"/>
    </source>
</evidence>
<dbReference type="SUPFAM" id="SSF90112">
    <property type="entry name" value="Neurotransmitter-gated ion-channel transmembrane pore"/>
    <property type="match status" value="1"/>
</dbReference>
<keyword evidence="18" id="KW-0675">Receptor</keyword>
<keyword evidence="16" id="KW-0406">Ion transport</keyword>
<comment type="catalytic activity">
    <reaction evidence="26">
        <text>Ca(2+)(in) = Ca(2+)(out)</text>
        <dbReference type="Rhea" id="RHEA:29671"/>
        <dbReference type="ChEBI" id="CHEBI:29108"/>
    </reaction>
</comment>
<dbReference type="SUPFAM" id="SSF52058">
    <property type="entry name" value="L domain-like"/>
    <property type="match status" value="1"/>
</dbReference>
<feature type="transmembrane region" description="Helical" evidence="30">
    <location>
        <begin position="510"/>
        <end position="532"/>
    </location>
</feature>
<evidence type="ECO:0000256" key="17">
    <source>
        <dbReference type="ARBA" id="ARBA00023136"/>
    </source>
</evidence>
<dbReference type="Pfam" id="PF02931">
    <property type="entry name" value="Neur_chan_LBD"/>
    <property type="match status" value="1"/>
</dbReference>
<keyword evidence="34" id="KW-1185">Reference proteome</keyword>
<feature type="domain" description="Neurotransmitter-gated ion-channel ligand-binding" evidence="31">
    <location>
        <begin position="14"/>
        <end position="126"/>
    </location>
</feature>
<evidence type="ECO:0000256" key="25">
    <source>
        <dbReference type="ARBA" id="ARBA00036239"/>
    </source>
</evidence>
<dbReference type="AlphaFoldDB" id="A0A9D3QJ12"/>
<evidence type="ECO:0000256" key="9">
    <source>
        <dbReference type="ARBA" id="ARBA00022737"/>
    </source>
</evidence>
<keyword evidence="10" id="KW-0256">Endoplasmic reticulum</keyword>
<sequence length="599" mass="67993">MLICESSLRTEEDNGAQSPYLYVYHDGTVSLEDDYAVASTCKMDVHKFPFDTQSCTITFSSFIYTVDDVQLFPHSNSSRATQTSLEVMQSQGEWEFLNMSVTKTNLSLDQKAWDQLKYTFTMRRRPLLHVINLLLPILFFLTLDIASFYISDKRGEKLGFKVTVLLAISVLLLILNEILPSMSNKTPLIATYCIVIFAFMLLSVLETILVTYLMEKDSVLARPVEDGSQGLSDDCEKTQETGCQHECKRRRTTCTCICGVHEEPPKESRMSKGKVVNLRDKISDNEMDLSLCNLTEVPVKELAAFPKATVLDLSCNNLTTLPPEFCSLTHLVKLDLSKNQLVSLPAEVGRLVTLQHLDLYNNKLTSLPVSFSQLRNLKWLDLKDNPLEPTLAKVAGDCLDEKQCKQCAYRVLQHMKVLQAEVDKERERRLLKERELEKKKEAQQRAKEAREREARKREKAEEKERKRREYDAQRAARAAEEEQKKEEKTDKPEQAHTVVPQSAPKAKRSLLGVLLKLLLLLLVGVAGVVAVCQLTDLRREAACTPINMHFEEALSWARGQEVVRSILQKLSVQQQQQQQQPQPQAPTPAPAPAQPHLQP</sequence>
<organism evidence="33 34">
    <name type="scientific">Megalops atlanticus</name>
    <name type="common">Tarpon</name>
    <name type="synonym">Clupea gigantea</name>
    <dbReference type="NCBI Taxonomy" id="7932"/>
    <lineage>
        <taxon>Eukaryota</taxon>
        <taxon>Metazoa</taxon>
        <taxon>Chordata</taxon>
        <taxon>Craniata</taxon>
        <taxon>Vertebrata</taxon>
        <taxon>Euteleostomi</taxon>
        <taxon>Actinopterygii</taxon>
        <taxon>Neopterygii</taxon>
        <taxon>Teleostei</taxon>
        <taxon>Elopiformes</taxon>
        <taxon>Megalopidae</taxon>
        <taxon>Megalops</taxon>
    </lineage>
</organism>
<evidence type="ECO:0000256" key="10">
    <source>
        <dbReference type="ARBA" id="ARBA00022824"/>
    </source>
</evidence>
<dbReference type="InterPro" id="IPR006201">
    <property type="entry name" value="Neur_channel"/>
</dbReference>
<dbReference type="InterPro" id="IPR038050">
    <property type="entry name" value="Neuro_actylchol_rec"/>
</dbReference>
<dbReference type="InterPro" id="IPR032675">
    <property type="entry name" value="LRR_dom_sf"/>
</dbReference>
<dbReference type="InterPro" id="IPR006202">
    <property type="entry name" value="Neur_chan_lig-bd"/>
</dbReference>
<feature type="compositionally biased region" description="Low complexity" evidence="29">
    <location>
        <begin position="573"/>
        <end position="582"/>
    </location>
</feature>